<dbReference type="EC" id="3.1.3.-" evidence="7"/>
<keyword evidence="10" id="KW-1185">Reference proteome</keyword>
<accession>A0A2S5B7Y4</accession>
<comment type="catalytic activity">
    <reaction evidence="6 7">
        <text>beta-D-fructose 6-phosphate = dihydroxyacetone + D-glyceraldehyde 3-phosphate</text>
        <dbReference type="Rhea" id="RHEA:28002"/>
        <dbReference type="ChEBI" id="CHEBI:16016"/>
        <dbReference type="ChEBI" id="CHEBI:57634"/>
        <dbReference type="ChEBI" id="CHEBI:59776"/>
    </reaction>
</comment>
<sequence>MPHWTPPVPLCSASQGEKSFAYESTVKRWPVILTGVVDELSKLNGEDAGDSEDDKARLAEGKQLIQDISGLIYEMRHDRVLAPLSPTGLPDDTAIYNDELALLEKKGENKWFSAPWLFAECYLYRRLRGLFAVSKHWAHFDVFASQKLNAWRSSAAGAAALAKTLEKLIADGPTSDQDKLKLDLIGMLEVDLWGNATDLSLLTSLTHEQIQQLQSVERGQHFVLRNDFERAWQHFSKLKDARVDIVLDNSGFELYTDLVLADWLVTLSPFVNEIVFHPKLLPWFVSDVQPHDFGILLDTLADPSFFPSDSGLSEEDRSALTSLVQRWKGYVADGKFRLSVPMDLKMGDKGGELADFWTYPNAFCDLPALAPQLLAELQKSSLVIFKGDLNYRKLVSDAWWPTTASFDEALGPLRGQIDLLSLRTCKADTVVGLPEGTEERVQKEDPKWRVNGKYAVVSFSSRDQ</sequence>
<evidence type="ECO:0000256" key="2">
    <source>
        <dbReference type="ARBA" id="ARBA00009519"/>
    </source>
</evidence>
<dbReference type="SUPFAM" id="SSF111321">
    <property type="entry name" value="AF1104-like"/>
    <property type="match status" value="1"/>
</dbReference>
<dbReference type="InterPro" id="IPR039763">
    <property type="entry name" value="ARMT1"/>
</dbReference>
<evidence type="ECO:0000256" key="5">
    <source>
        <dbReference type="ARBA" id="ARBA00023211"/>
    </source>
</evidence>
<dbReference type="OrthoDB" id="541375at2759"/>
<comment type="similarity">
    <text evidence="2 7">Belongs to the damage-control phosphatase family. Sugar phosphate phosphatase III subfamily.</text>
</comment>
<comment type="caution">
    <text evidence="9">The sequence shown here is derived from an EMBL/GenBank/DDBJ whole genome shotgun (WGS) entry which is preliminary data.</text>
</comment>
<dbReference type="Pfam" id="PF01937">
    <property type="entry name" value="ARMT1-like_dom"/>
    <property type="match status" value="1"/>
</dbReference>
<gene>
    <name evidence="9" type="ORF">BMF94_4055</name>
</gene>
<name>A0A2S5B7Y4_9BASI</name>
<dbReference type="AlphaFoldDB" id="A0A2S5B7Y4"/>
<proteinExistence type="inferred from homology"/>
<dbReference type="GO" id="GO:0103026">
    <property type="term" value="F:fructose-1-phosphatase activity"/>
    <property type="evidence" value="ECO:0007669"/>
    <property type="project" value="RHEA"/>
</dbReference>
<keyword evidence="3 7" id="KW-0479">Metal-binding</keyword>
<dbReference type="GO" id="GO:0046872">
    <property type="term" value="F:metal ion binding"/>
    <property type="evidence" value="ECO:0007669"/>
    <property type="project" value="UniProtKB-UniRule"/>
</dbReference>
<evidence type="ECO:0000256" key="7">
    <source>
        <dbReference type="RuleBase" id="RU367030"/>
    </source>
</evidence>
<protein>
    <recommendedName>
        <fullName evidence="7">Sugar phosphate phosphatase</fullName>
        <ecNumber evidence="7">3.1.3.-</ecNumber>
    </recommendedName>
</protein>
<comment type="cofactor">
    <cofactor evidence="7">
        <name>Mn(2+)</name>
        <dbReference type="ChEBI" id="CHEBI:29035"/>
    </cofactor>
    <cofactor evidence="7">
        <name>Ni(2+)</name>
        <dbReference type="ChEBI" id="CHEBI:49786"/>
    </cofactor>
</comment>
<evidence type="ECO:0000256" key="6">
    <source>
        <dbReference type="ARBA" id="ARBA00048809"/>
    </source>
</evidence>
<keyword evidence="4 7" id="KW-0378">Hydrolase</keyword>
<keyword evidence="5 7" id="KW-0464">Manganese</keyword>
<dbReference type="PANTHER" id="PTHR12260:SF6">
    <property type="entry name" value="DAMAGE-CONTROL PHOSPHATASE ARMT1"/>
    <property type="match status" value="1"/>
</dbReference>
<evidence type="ECO:0000256" key="1">
    <source>
        <dbReference type="ARBA" id="ARBA00001326"/>
    </source>
</evidence>
<comment type="catalytic activity">
    <reaction evidence="1 7">
        <text>beta-D-fructose 1-phosphate + H2O = D-fructose + phosphate</text>
        <dbReference type="Rhea" id="RHEA:35603"/>
        <dbReference type="ChEBI" id="CHEBI:15377"/>
        <dbReference type="ChEBI" id="CHEBI:37721"/>
        <dbReference type="ChEBI" id="CHEBI:43474"/>
        <dbReference type="ChEBI" id="CHEBI:138881"/>
    </reaction>
</comment>
<dbReference type="PANTHER" id="PTHR12260">
    <property type="entry name" value="DAMAGE-CONTROL PHOSPHATASE ARMT1"/>
    <property type="match status" value="1"/>
</dbReference>
<evidence type="ECO:0000256" key="4">
    <source>
        <dbReference type="ARBA" id="ARBA00022801"/>
    </source>
</evidence>
<dbReference type="GO" id="GO:0006974">
    <property type="term" value="P:DNA damage response"/>
    <property type="evidence" value="ECO:0007669"/>
    <property type="project" value="TreeGrafter"/>
</dbReference>
<dbReference type="Gene3D" id="1.20.930.60">
    <property type="match status" value="1"/>
</dbReference>
<evidence type="ECO:0000313" key="10">
    <source>
        <dbReference type="Proteomes" id="UP000237144"/>
    </source>
</evidence>
<evidence type="ECO:0000256" key="3">
    <source>
        <dbReference type="ARBA" id="ARBA00022723"/>
    </source>
</evidence>
<dbReference type="Gene3D" id="3.40.50.10880">
    <property type="entry name" value="Uncharacterised protein PF01937, DUF89, domain 3"/>
    <property type="match status" value="1"/>
</dbReference>
<feature type="domain" description="Damage-control phosphatase ARMT1-like metal-binding" evidence="8">
    <location>
        <begin position="26"/>
        <end position="440"/>
    </location>
</feature>
<comment type="domain">
    <text evidence="7">Subfamily III proteins have a conserved RTxK motif about 40-50 residues from the C-terminus; the threonine may be replaced by serine or cysteine.</text>
</comment>
<dbReference type="InterPro" id="IPR036075">
    <property type="entry name" value="ARMT-1-like_metal-bd_sf"/>
</dbReference>
<dbReference type="InterPro" id="IPR002791">
    <property type="entry name" value="ARMT1-like_metal-bd"/>
</dbReference>
<dbReference type="GO" id="GO:0005634">
    <property type="term" value="C:nucleus"/>
    <property type="evidence" value="ECO:0007669"/>
    <property type="project" value="TreeGrafter"/>
</dbReference>
<dbReference type="Proteomes" id="UP000237144">
    <property type="component" value="Unassembled WGS sequence"/>
</dbReference>
<evidence type="ECO:0000313" key="9">
    <source>
        <dbReference type="EMBL" id="POY72894.1"/>
    </source>
</evidence>
<organism evidence="9 10">
    <name type="scientific">Rhodotorula taiwanensis</name>
    <dbReference type="NCBI Taxonomy" id="741276"/>
    <lineage>
        <taxon>Eukaryota</taxon>
        <taxon>Fungi</taxon>
        <taxon>Dikarya</taxon>
        <taxon>Basidiomycota</taxon>
        <taxon>Pucciniomycotina</taxon>
        <taxon>Microbotryomycetes</taxon>
        <taxon>Sporidiobolales</taxon>
        <taxon>Sporidiobolaceae</taxon>
        <taxon>Rhodotorula</taxon>
    </lineage>
</organism>
<dbReference type="EMBL" id="PJQD01000045">
    <property type="protein sequence ID" value="POY72894.1"/>
    <property type="molecule type" value="Genomic_DNA"/>
</dbReference>
<evidence type="ECO:0000259" key="8">
    <source>
        <dbReference type="Pfam" id="PF01937"/>
    </source>
</evidence>
<reference evidence="9 10" key="1">
    <citation type="journal article" date="2018" name="Front. Microbiol.">
        <title>Prospects for Fungal Bioremediation of Acidic Radioactive Waste Sites: Characterization and Genome Sequence of Rhodotorula taiwanensis MD1149.</title>
        <authorList>
            <person name="Tkavc R."/>
            <person name="Matrosova V.Y."/>
            <person name="Grichenko O.E."/>
            <person name="Gostincar C."/>
            <person name="Volpe R.P."/>
            <person name="Klimenkova P."/>
            <person name="Gaidamakova E.K."/>
            <person name="Zhou C.E."/>
            <person name="Stewart B.J."/>
            <person name="Lyman M.G."/>
            <person name="Malfatti S.A."/>
            <person name="Rubinfeld B."/>
            <person name="Courtot M."/>
            <person name="Singh J."/>
            <person name="Dalgard C.L."/>
            <person name="Hamilton T."/>
            <person name="Frey K.G."/>
            <person name="Gunde-Cimerman N."/>
            <person name="Dugan L."/>
            <person name="Daly M.J."/>
        </authorList>
    </citation>
    <scope>NUCLEOTIDE SEQUENCE [LARGE SCALE GENOMIC DNA]</scope>
    <source>
        <strain evidence="9 10">MD1149</strain>
    </source>
</reference>
<dbReference type="GO" id="GO:0097023">
    <property type="term" value="F:fructose 6-phosphate aldolase activity"/>
    <property type="evidence" value="ECO:0007669"/>
    <property type="project" value="RHEA"/>
</dbReference>
<comment type="function">
    <text evidence="7">Metal-dependent phosphatase that shows phosphatase activity against several substrates, including fructose-1-phosphate and fructose-6-phosphate. Its preference for fructose-1-phosphate, a strong glycating agent that causes DNA damage rather than a canonical yeast metabolite, suggests a damage-control function in hexose phosphate metabolism.</text>
</comment>